<gene>
    <name evidence="1" type="ORF">TQ33_0453</name>
</gene>
<proteinExistence type="predicted"/>
<evidence type="ECO:0000313" key="2">
    <source>
        <dbReference type="Proteomes" id="UP000034071"/>
    </source>
</evidence>
<accession>A0A0F6TPE5</accession>
<dbReference type="EMBL" id="CP010975">
    <property type="protein sequence ID" value="AKE51439.1"/>
    <property type="molecule type" value="Genomic_DNA"/>
</dbReference>
<dbReference type="HOGENOM" id="CLU_2093545_0_0_6"/>
<name>A0A0F6TPE5_9GAMM</name>
<protein>
    <submittedName>
        <fullName evidence="1">Uncharacterized protein</fullName>
    </submittedName>
</protein>
<evidence type="ECO:0000313" key="1">
    <source>
        <dbReference type="EMBL" id="AKE51439.1"/>
    </source>
</evidence>
<keyword evidence="2" id="KW-1185">Reference proteome</keyword>
<dbReference type="Proteomes" id="UP000034071">
    <property type="component" value="Chromosome"/>
</dbReference>
<organism evidence="1 2">
    <name type="scientific">Kangiella geojedonensis</name>
    <dbReference type="NCBI Taxonomy" id="914150"/>
    <lineage>
        <taxon>Bacteria</taxon>
        <taxon>Pseudomonadati</taxon>
        <taxon>Pseudomonadota</taxon>
        <taxon>Gammaproteobacteria</taxon>
        <taxon>Kangiellales</taxon>
        <taxon>Kangiellaceae</taxon>
        <taxon>Kangiella</taxon>
    </lineage>
</organism>
<dbReference type="AlphaFoldDB" id="A0A0F6TPE5"/>
<dbReference type="KEGG" id="kge:TQ33_0453"/>
<sequence>MGDMYRREKYGEELTMLIKKSIKQLFITAGVALSIMGGSSAFAKAQICSDSSHVGYNSDELHIITSIEPELLEPASAQLGNTNSVKKSASWYSWLTESHTMPSLHFIQFLELFEKS</sequence>
<dbReference type="STRING" id="914150.TQ33_0453"/>
<reference evidence="1 2" key="1">
    <citation type="submission" date="2015-02" db="EMBL/GenBank/DDBJ databases">
        <title>Complete genome sequence of Kangiella geojedonensis strain YCS-5T.</title>
        <authorList>
            <person name="Kim K.M."/>
        </authorList>
    </citation>
    <scope>NUCLEOTIDE SEQUENCE [LARGE SCALE GENOMIC DNA]</scope>
    <source>
        <strain evidence="1 2">YCS-5</strain>
    </source>
</reference>